<dbReference type="InterPro" id="IPR003779">
    <property type="entry name" value="CMD-like"/>
</dbReference>
<accession>A0AAE3K8Q2</accession>
<comment type="caution">
    <text evidence="2">The sequence shown here is derived from an EMBL/GenBank/DDBJ whole genome shotgun (WGS) entry which is preliminary data.</text>
</comment>
<dbReference type="GO" id="GO:0051920">
    <property type="term" value="F:peroxiredoxin activity"/>
    <property type="evidence" value="ECO:0007669"/>
    <property type="project" value="InterPro"/>
</dbReference>
<dbReference type="InterPro" id="IPR029032">
    <property type="entry name" value="AhpD-like"/>
</dbReference>
<dbReference type="PANTHER" id="PTHR34846">
    <property type="entry name" value="4-CARBOXYMUCONOLACTONE DECARBOXYLASE FAMILY PROTEIN (AFU_ORTHOLOGUE AFUA_6G11590)"/>
    <property type="match status" value="1"/>
</dbReference>
<sequence>MARIPYATKDELPSEYQDLLVSALQGKPVNVYSAIGNNPDVLYGLRTFLGSLWQDSGLDDYHRELVILTVSREAPSPYEWHQHVNIARDVGISDAEIRQIAEQEYDAFDDAEAALLAYVRAVVNDDVTDELHDTVSKQYDPCDLVGVAGLAGGYTGLARMLNAFAVETEDEFVGWSLENEE</sequence>
<dbReference type="EMBL" id="JAKRVX010000002">
    <property type="protein sequence ID" value="MCL9816745.1"/>
    <property type="molecule type" value="Genomic_DNA"/>
</dbReference>
<feature type="domain" description="Carboxymuconolactone decarboxylase-like" evidence="1">
    <location>
        <begin position="39"/>
        <end position="120"/>
    </location>
</feature>
<dbReference type="PANTHER" id="PTHR34846:SF11">
    <property type="entry name" value="4-CARBOXYMUCONOLACTONE DECARBOXYLASE FAMILY PROTEIN (AFU_ORTHOLOGUE AFUA_6G11590)"/>
    <property type="match status" value="1"/>
</dbReference>
<evidence type="ECO:0000313" key="3">
    <source>
        <dbReference type="Proteomes" id="UP001203207"/>
    </source>
</evidence>
<reference evidence="2" key="2">
    <citation type="submission" date="2022-02" db="EMBL/GenBank/DDBJ databases">
        <authorList>
            <person name="Elcheninov A.G."/>
            <person name="Sorokin D.Y."/>
            <person name="Kublanov I.V."/>
        </authorList>
    </citation>
    <scope>NUCLEOTIDE SEQUENCE</scope>
    <source>
        <strain evidence="2">AArc-St2</strain>
    </source>
</reference>
<protein>
    <submittedName>
        <fullName evidence="2">Carboxymuconolactone decarboxylase family protein</fullName>
    </submittedName>
</protein>
<evidence type="ECO:0000313" key="2">
    <source>
        <dbReference type="EMBL" id="MCL9816745.1"/>
    </source>
</evidence>
<name>A0AAE3K8Q2_9EURY</name>
<organism evidence="2 3">
    <name type="scientific">Natronocalculus amylovorans</name>
    <dbReference type="NCBI Taxonomy" id="2917812"/>
    <lineage>
        <taxon>Archaea</taxon>
        <taxon>Methanobacteriati</taxon>
        <taxon>Methanobacteriota</taxon>
        <taxon>Stenosarchaea group</taxon>
        <taxon>Halobacteria</taxon>
        <taxon>Halobacteriales</taxon>
        <taxon>Haloferacaceae</taxon>
        <taxon>Natronocalculus</taxon>
    </lineage>
</organism>
<evidence type="ECO:0000259" key="1">
    <source>
        <dbReference type="Pfam" id="PF02627"/>
    </source>
</evidence>
<reference evidence="2" key="1">
    <citation type="journal article" date="2022" name="Syst. Appl. Microbiol.">
        <title>Natronocalculus amylovorans gen. nov., sp. nov., and Natranaeroarchaeum aerophilus sp. nov., dominant culturable amylolytic natronoarchaea from hypersaline soda lakes in southwestern Siberia.</title>
        <authorList>
            <person name="Sorokin D.Y."/>
            <person name="Elcheninov A.G."/>
            <person name="Khizhniak T.V."/>
            <person name="Koenen M."/>
            <person name="Bale N.J."/>
            <person name="Damste J.S.S."/>
            <person name="Kublanov I.V."/>
        </authorList>
    </citation>
    <scope>NUCLEOTIDE SEQUENCE</scope>
    <source>
        <strain evidence="2">AArc-St2</strain>
    </source>
</reference>
<dbReference type="Gene3D" id="1.20.1290.10">
    <property type="entry name" value="AhpD-like"/>
    <property type="match status" value="1"/>
</dbReference>
<dbReference type="Pfam" id="PF02627">
    <property type="entry name" value="CMD"/>
    <property type="match status" value="1"/>
</dbReference>
<dbReference type="SUPFAM" id="SSF69118">
    <property type="entry name" value="AhpD-like"/>
    <property type="match status" value="1"/>
</dbReference>
<gene>
    <name evidence="2" type="ORF">AArcSt2_07285</name>
</gene>
<dbReference type="RefSeq" id="WP_250583573.1">
    <property type="nucleotide sequence ID" value="NZ_JAKRVX010000002.1"/>
</dbReference>
<keyword evidence="3" id="KW-1185">Reference proteome</keyword>
<proteinExistence type="predicted"/>
<dbReference type="AlphaFoldDB" id="A0AAE3K8Q2"/>
<dbReference type="Proteomes" id="UP001203207">
    <property type="component" value="Unassembled WGS sequence"/>
</dbReference>